<feature type="compositionally biased region" description="Gly residues" evidence="2">
    <location>
        <begin position="225"/>
        <end position="234"/>
    </location>
</feature>
<evidence type="ECO:0000256" key="2">
    <source>
        <dbReference type="SAM" id="MobiDB-lite"/>
    </source>
</evidence>
<sequence>MPTVLLLRHGRTTANTAGILAGHMPGVNLDDTGMAQVADAAKRLAGLPLAAAVTSPLDRCRETIGTALGDRDLTVEIEPALAEYRYGDWEGRKLSELAAEPLWRTVQTHPSAATFPGGDSAADTAARAVRAIRERDARVLAEHGPDALWLACTHGDIVKAVVADALGLHFDLFQRISAGTASITAIRYTPERPYLLRLNDTGSDLSDLVAARHSVDDPQPEEPGGTAGIVGGGR</sequence>
<evidence type="ECO:0000256" key="1">
    <source>
        <dbReference type="ARBA" id="ARBA00022801"/>
    </source>
</evidence>
<evidence type="ECO:0000313" key="3">
    <source>
        <dbReference type="EMBL" id="GLZ79127.1"/>
    </source>
</evidence>
<dbReference type="AlphaFoldDB" id="A0A9W6SNS3"/>
<dbReference type="SUPFAM" id="SSF53254">
    <property type="entry name" value="Phosphoglycerate mutase-like"/>
    <property type="match status" value="1"/>
</dbReference>
<dbReference type="EMBL" id="BSTX01000002">
    <property type="protein sequence ID" value="GLZ79127.1"/>
    <property type="molecule type" value="Genomic_DNA"/>
</dbReference>
<evidence type="ECO:0000313" key="4">
    <source>
        <dbReference type="Proteomes" id="UP001165079"/>
    </source>
</evidence>
<dbReference type="Gene3D" id="3.40.50.1240">
    <property type="entry name" value="Phosphoglycerate mutase-like"/>
    <property type="match status" value="1"/>
</dbReference>
<reference evidence="3" key="1">
    <citation type="submission" date="2023-03" db="EMBL/GenBank/DDBJ databases">
        <title>Actinorhabdospora filicis NBRC 111898.</title>
        <authorList>
            <person name="Ichikawa N."/>
            <person name="Sato H."/>
            <person name="Tonouchi N."/>
        </authorList>
    </citation>
    <scope>NUCLEOTIDE SEQUENCE</scope>
    <source>
        <strain evidence="3">NBRC 111898</strain>
    </source>
</reference>
<gene>
    <name evidence="3" type="ORF">Afil01_39340</name>
</gene>
<name>A0A9W6SNS3_9ACTN</name>
<dbReference type="SMART" id="SM00855">
    <property type="entry name" value="PGAM"/>
    <property type="match status" value="1"/>
</dbReference>
<dbReference type="NCBIfam" id="TIGR03848">
    <property type="entry name" value="MSMEG_4193"/>
    <property type="match status" value="1"/>
</dbReference>
<dbReference type="InterPro" id="IPR022492">
    <property type="entry name" value="Phosphomutase_MSMEG4193_put"/>
</dbReference>
<accession>A0A9W6SNS3</accession>
<dbReference type="RefSeq" id="WP_285664252.1">
    <property type="nucleotide sequence ID" value="NZ_BSTX01000002.1"/>
</dbReference>
<keyword evidence="1" id="KW-0378">Hydrolase</keyword>
<comment type="caution">
    <text evidence="3">The sequence shown here is derived from an EMBL/GenBank/DDBJ whole genome shotgun (WGS) entry which is preliminary data.</text>
</comment>
<organism evidence="3 4">
    <name type="scientific">Actinorhabdospora filicis</name>
    <dbReference type="NCBI Taxonomy" id="1785913"/>
    <lineage>
        <taxon>Bacteria</taxon>
        <taxon>Bacillati</taxon>
        <taxon>Actinomycetota</taxon>
        <taxon>Actinomycetes</taxon>
        <taxon>Micromonosporales</taxon>
        <taxon>Micromonosporaceae</taxon>
        <taxon>Actinorhabdospora</taxon>
    </lineage>
</organism>
<feature type="region of interest" description="Disordered" evidence="2">
    <location>
        <begin position="214"/>
        <end position="234"/>
    </location>
</feature>
<dbReference type="PANTHER" id="PTHR46517">
    <property type="entry name" value="FRUCTOSE-2,6-BISPHOSPHATASE TIGAR"/>
    <property type="match status" value="1"/>
</dbReference>
<dbReference type="InterPro" id="IPR013078">
    <property type="entry name" value="His_Pase_superF_clade-1"/>
</dbReference>
<dbReference type="GO" id="GO:0043456">
    <property type="term" value="P:regulation of pentose-phosphate shunt"/>
    <property type="evidence" value="ECO:0007669"/>
    <property type="project" value="TreeGrafter"/>
</dbReference>
<dbReference type="InterPro" id="IPR029033">
    <property type="entry name" value="His_PPase_superfam"/>
</dbReference>
<dbReference type="CDD" id="cd07067">
    <property type="entry name" value="HP_PGM_like"/>
    <property type="match status" value="1"/>
</dbReference>
<dbReference type="PANTHER" id="PTHR46517:SF1">
    <property type="entry name" value="FRUCTOSE-2,6-BISPHOSPHATASE TIGAR"/>
    <property type="match status" value="1"/>
</dbReference>
<dbReference type="GO" id="GO:0045820">
    <property type="term" value="P:negative regulation of glycolytic process"/>
    <property type="evidence" value="ECO:0007669"/>
    <property type="project" value="TreeGrafter"/>
</dbReference>
<keyword evidence="4" id="KW-1185">Reference proteome</keyword>
<dbReference type="Pfam" id="PF00300">
    <property type="entry name" value="His_Phos_1"/>
    <property type="match status" value="1"/>
</dbReference>
<proteinExistence type="predicted"/>
<protein>
    <submittedName>
        <fullName evidence="3">Phosphoglycerate mutase</fullName>
    </submittedName>
</protein>
<dbReference type="GO" id="GO:0004331">
    <property type="term" value="F:fructose-2,6-bisphosphate 2-phosphatase activity"/>
    <property type="evidence" value="ECO:0007669"/>
    <property type="project" value="TreeGrafter"/>
</dbReference>
<dbReference type="InterPro" id="IPR051695">
    <property type="entry name" value="Phosphoglycerate_Mutase"/>
</dbReference>
<dbReference type="Proteomes" id="UP001165079">
    <property type="component" value="Unassembled WGS sequence"/>
</dbReference>
<dbReference type="GO" id="GO:0005829">
    <property type="term" value="C:cytosol"/>
    <property type="evidence" value="ECO:0007669"/>
    <property type="project" value="TreeGrafter"/>
</dbReference>